<dbReference type="Proteomes" id="UP001250181">
    <property type="component" value="Unassembled WGS sequence"/>
</dbReference>
<evidence type="ECO:0000259" key="3">
    <source>
        <dbReference type="PROSITE" id="PS50011"/>
    </source>
</evidence>
<dbReference type="Pfam" id="PF13374">
    <property type="entry name" value="TPR_10"/>
    <property type="match status" value="1"/>
</dbReference>
<gene>
    <name evidence="4" type="ORF">RND61_15985</name>
</gene>
<protein>
    <submittedName>
        <fullName evidence="4">Serine/threonine-protein kinase</fullName>
        <ecNumber evidence="4">2.7.11.1</ecNumber>
    </submittedName>
</protein>
<dbReference type="Gene3D" id="1.25.40.10">
    <property type="entry name" value="Tetratricopeptide repeat domain"/>
    <property type="match status" value="2"/>
</dbReference>
<dbReference type="Pfam" id="PF00069">
    <property type="entry name" value="Pkinase"/>
    <property type="match status" value="1"/>
</dbReference>
<dbReference type="InterPro" id="IPR011009">
    <property type="entry name" value="Kinase-like_dom_sf"/>
</dbReference>
<dbReference type="PANTHER" id="PTHR46082:SF6">
    <property type="entry name" value="AAA+ ATPASE DOMAIN-CONTAINING PROTEIN-RELATED"/>
    <property type="match status" value="1"/>
</dbReference>
<dbReference type="Gene3D" id="3.30.200.20">
    <property type="entry name" value="Phosphorylase Kinase, domain 1"/>
    <property type="match status" value="1"/>
</dbReference>
<name>A0ABU3QLA3_9ACTN</name>
<dbReference type="CDD" id="cd14014">
    <property type="entry name" value="STKc_PknB_like"/>
    <property type="match status" value="1"/>
</dbReference>
<feature type="region of interest" description="Disordered" evidence="2">
    <location>
        <begin position="357"/>
        <end position="414"/>
    </location>
</feature>
<feature type="compositionally biased region" description="Low complexity" evidence="2">
    <location>
        <begin position="374"/>
        <end position="397"/>
    </location>
</feature>
<dbReference type="GO" id="GO:0004674">
    <property type="term" value="F:protein serine/threonine kinase activity"/>
    <property type="evidence" value="ECO:0007669"/>
    <property type="project" value="UniProtKB-EC"/>
</dbReference>
<evidence type="ECO:0000313" key="5">
    <source>
        <dbReference type="Proteomes" id="UP001250181"/>
    </source>
</evidence>
<dbReference type="RefSeq" id="WP_315878621.1">
    <property type="nucleotide sequence ID" value="NZ_JAWCTQ010000017.1"/>
</dbReference>
<feature type="compositionally biased region" description="Pro residues" evidence="2">
    <location>
        <begin position="290"/>
        <end position="310"/>
    </location>
</feature>
<dbReference type="SMART" id="SM00220">
    <property type="entry name" value="S_TKc"/>
    <property type="match status" value="1"/>
</dbReference>
<reference evidence="4 5" key="1">
    <citation type="submission" date="2023-09" db="EMBL/GenBank/DDBJ databases">
        <title>Streptomyces sp. nov.: A antagonism against Alternaria gaisen Producing Streptochlin, Isolated from Tamarix root soil.</title>
        <authorList>
            <person name="Chen Y."/>
        </authorList>
    </citation>
    <scope>NUCLEOTIDE SEQUENCE [LARGE SCALE GENOMIC DNA]</scope>
    <source>
        <strain evidence="4 5">TRM76323</strain>
    </source>
</reference>
<comment type="caution">
    <text evidence="4">The sequence shown here is derived from an EMBL/GenBank/DDBJ whole genome shotgun (WGS) entry which is preliminary data.</text>
</comment>
<dbReference type="SUPFAM" id="SSF48452">
    <property type="entry name" value="TPR-like"/>
    <property type="match status" value="2"/>
</dbReference>
<feature type="binding site" evidence="1">
    <location>
        <position position="40"/>
    </location>
    <ligand>
        <name>ATP</name>
        <dbReference type="ChEBI" id="CHEBI:30616"/>
    </ligand>
</feature>
<dbReference type="InterPro" id="IPR053137">
    <property type="entry name" value="NLR-like"/>
</dbReference>
<dbReference type="InterPro" id="IPR017441">
    <property type="entry name" value="Protein_kinase_ATP_BS"/>
</dbReference>
<feature type="compositionally biased region" description="Pro residues" evidence="2">
    <location>
        <begin position="398"/>
        <end position="409"/>
    </location>
</feature>
<keyword evidence="4" id="KW-0808">Transferase</keyword>
<keyword evidence="1" id="KW-0067">ATP-binding</keyword>
<evidence type="ECO:0000313" key="4">
    <source>
        <dbReference type="EMBL" id="MDT9683549.1"/>
    </source>
</evidence>
<keyword evidence="4" id="KW-0418">Kinase</keyword>
<dbReference type="SUPFAM" id="SSF56112">
    <property type="entry name" value="Protein kinase-like (PK-like)"/>
    <property type="match status" value="1"/>
</dbReference>
<evidence type="ECO:0000256" key="2">
    <source>
        <dbReference type="SAM" id="MobiDB-lite"/>
    </source>
</evidence>
<sequence>MAETRLIHGRYRLLEVIGRGGMGEVWRATDESLGRRVAVKCLKPLGARQDPDFLRVLRERFRREARVAASLQHRGVTVVHDFGEADGTLYLVMELLEGRNLSQLLGDNARHPLPVHDVVDIAEQVADALAYTHRQGIVHRDLKPANIMRLADGTVKICDFGIARLGADIGVSSRLTGTGIAMGTPHYMSPEQISGDRVDHRSDLYSLGCVLYEIATGAPPFDQDDAWAILVGHRDTPPEPPRRRRADLPPLFERIVLDLLAKAPEARPADAGDLRRRITGTRRTALPANAPQPPHLPDAHRPVPPHPPGTGHPDGPADASGRVPLHPGPGPAAPALLPAWTRSMTTGRTSVGALLPHAAPPPEDPASALTGQWTAAGAPPRPRTAPALPGTPVAPALPGTPAPGAPAPGAPVAHTAPPPVPVPEPDLLAVLAGRHSAGLSLGRLGRWAEAGEAHRAVAAERARLLGPDHPDTLASRYEYAFALSRAGRPAPALREFGHVAEGRARLLGPGHPDTLTARQETAHVLGRLGRHAEAHRVYADVLAARERVMGADHPDTLRCRHNLAFTLGRLGRLEESYRTAYEVAAARARLLGPDHPDTLVTLYEVAHVLGRLGRWADALGTYQEIAAARARALGQDHPDTLAARYEAGICLSRLGRGREALELYRDLVAARTRAQGPDDPETLRARHGLGVNLGRLGRWEEALAEAREVAAARTRVLGPDHPDTLVSGREVAVCLGWLGRWGEALTGYRHVAGARERVFGPDHPDTLASRNDEAQCLEQLGRHAEAVELYRRVAAARRRPAPG</sequence>
<dbReference type="PROSITE" id="PS50011">
    <property type="entry name" value="PROTEIN_KINASE_DOM"/>
    <property type="match status" value="1"/>
</dbReference>
<dbReference type="Gene3D" id="1.10.510.10">
    <property type="entry name" value="Transferase(Phosphotransferase) domain 1"/>
    <property type="match status" value="1"/>
</dbReference>
<dbReference type="EC" id="2.7.11.1" evidence="4"/>
<dbReference type="InterPro" id="IPR000719">
    <property type="entry name" value="Prot_kinase_dom"/>
</dbReference>
<dbReference type="PANTHER" id="PTHR46082">
    <property type="entry name" value="ATP/GTP-BINDING PROTEIN-RELATED"/>
    <property type="match status" value="1"/>
</dbReference>
<accession>A0ABU3QLA3</accession>
<dbReference type="EMBL" id="JAWCTQ010000017">
    <property type="protein sequence ID" value="MDT9683549.1"/>
    <property type="molecule type" value="Genomic_DNA"/>
</dbReference>
<keyword evidence="5" id="KW-1185">Reference proteome</keyword>
<proteinExistence type="predicted"/>
<keyword evidence="1" id="KW-0547">Nucleotide-binding</keyword>
<feature type="domain" description="Protein kinase" evidence="3">
    <location>
        <begin position="11"/>
        <end position="286"/>
    </location>
</feature>
<dbReference type="Pfam" id="PF13424">
    <property type="entry name" value="TPR_12"/>
    <property type="match status" value="4"/>
</dbReference>
<dbReference type="PROSITE" id="PS00107">
    <property type="entry name" value="PROTEIN_KINASE_ATP"/>
    <property type="match status" value="1"/>
</dbReference>
<dbReference type="InterPro" id="IPR011990">
    <property type="entry name" value="TPR-like_helical_dom_sf"/>
</dbReference>
<evidence type="ECO:0000256" key="1">
    <source>
        <dbReference type="PROSITE-ProRule" id="PRU10141"/>
    </source>
</evidence>
<feature type="region of interest" description="Disordered" evidence="2">
    <location>
        <begin position="282"/>
        <end position="334"/>
    </location>
</feature>
<organism evidence="4 5">
    <name type="scientific">Streptomyces tamarix</name>
    <dbReference type="NCBI Taxonomy" id="3078565"/>
    <lineage>
        <taxon>Bacteria</taxon>
        <taxon>Bacillati</taxon>
        <taxon>Actinomycetota</taxon>
        <taxon>Actinomycetes</taxon>
        <taxon>Kitasatosporales</taxon>
        <taxon>Streptomycetaceae</taxon>
        <taxon>Streptomyces</taxon>
    </lineage>
</organism>